<protein>
    <submittedName>
        <fullName evidence="2">Uncharacterized protein</fullName>
    </submittedName>
</protein>
<feature type="non-terminal residue" evidence="2">
    <location>
        <position position="1"/>
    </location>
</feature>
<feature type="compositionally biased region" description="Low complexity" evidence="1">
    <location>
        <begin position="34"/>
        <end position="47"/>
    </location>
</feature>
<feature type="region of interest" description="Disordered" evidence="1">
    <location>
        <begin position="1"/>
        <end position="71"/>
    </location>
</feature>
<dbReference type="EMBL" id="JAMKFB020000022">
    <property type="protein sequence ID" value="KAL0159339.1"/>
    <property type="molecule type" value="Genomic_DNA"/>
</dbReference>
<dbReference type="AlphaFoldDB" id="A0ABD0NCJ0"/>
<evidence type="ECO:0000256" key="1">
    <source>
        <dbReference type="SAM" id="MobiDB-lite"/>
    </source>
</evidence>
<feature type="non-terminal residue" evidence="2">
    <location>
        <position position="91"/>
    </location>
</feature>
<comment type="caution">
    <text evidence="2">The sequence shown here is derived from an EMBL/GenBank/DDBJ whole genome shotgun (WGS) entry which is preliminary data.</text>
</comment>
<reference evidence="2 3" key="1">
    <citation type="submission" date="2024-05" db="EMBL/GenBank/DDBJ databases">
        <title>Genome sequencing and assembly of Indian major carp, Cirrhinus mrigala (Hamilton, 1822).</title>
        <authorList>
            <person name="Mohindra V."/>
            <person name="Chowdhury L.M."/>
            <person name="Lal K."/>
            <person name="Jena J.K."/>
        </authorList>
    </citation>
    <scope>NUCLEOTIDE SEQUENCE [LARGE SCALE GENOMIC DNA]</scope>
    <source>
        <strain evidence="2">CM1030</strain>
        <tissue evidence="2">Blood</tissue>
    </source>
</reference>
<dbReference type="Proteomes" id="UP001529510">
    <property type="component" value="Unassembled WGS sequence"/>
</dbReference>
<evidence type="ECO:0000313" key="2">
    <source>
        <dbReference type="EMBL" id="KAL0159339.1"/>
    </source>
</evidence>
<proteinExistence type="predicted"/>
<accession>A0ABD0NCJ0</accession>
<organism evidence="2 3">
    <name type="scientific">Cirrhinus mrigala</name>
    <name type="common">Mrigala</name>
    <dbReference type="NCBI Taxonomy" id="683832"/>
    <lineage>
        <taxon>Eukaryota</taxon>
        <taxon>Metazoa</taxon>
        <taxon>Chordata</taxon>
        <taxon>Craniata</taxon>
        <taxon>Vertebrata</taxon>
        <taxon>Euteleostomi</taxon>
        <taxon>Actinopterygii</taxon>
        <taxon>Neopterygii</taxon>
        <taxon>Teleostei</taxon>
        <taxon>Ostariophysi</taxon>
        <taxon>Cypriniformes</taxon>
        <taxon>Cyprinidae</taxon>
        <taxon>Labeoninae</taxon>
        <taxon>Labeonini</taxon>
        <taxon>Cirrhinus</taxon>
    </lineage>
</organism>
<name>A0ABD0NCJ0_CIRMR</name>
<gene>
    <name evidence="2" type="ORF">M9458_043064</name>
</gene>
<keyword evidence="3" id="KW-1185">Reference proteome</keyword>
<evidence type="ECO:0000313" key="3">
    <source>
        <dbReference type="Proteomes" id="UP001529510"/>
    </source>
</evidence>
<sequence length="91" mass="9684">NGSPFTIGPEDDFTNPTLNPAPSPPSPYCMECMPEPTTDGEPEPTVTDKPLPHRATEPQNVCEPATTPTTREKAVASDIAEGSFAHCNMAE</sequence>